<reference evidence="3" key="1">
    <citation type="journal article" date="2014" name="Int. J. Syst. Evol. Microbiol.">
        <title>Complete genome sequence of Corynebacterium casei LMG S-19264T (=DSM 44701T), isolated from a smear-ripened cheese.</title>
        <authorList>
            <consortium name="US DOE Joint Genome Institute (JGI-PGF)"/>
            <person name="Walter F."/>
            <person name="Albersmeier A."/>
            <person name="Kalinowski J."/>
            <person name="Ruckert C."/>
        </authorList>
    </citation>
    <scope>NUCLEOTIDE SEQUENCE</scope>
    <source>
        <strain evidence="3">CGMCC 1.12726</strain>
    </source>
</reference>
<dbReference type="InterPro" id="IPR028098">
    <property type="entry name" value="Glyco_trans_4-like_N"/>
</dbReference>
<dbReference type="SUPFAM" id="SSF53756">
    <property type="entry name" value="UDP-Glycosyltransferase/glycogen phosphorylase"/>
    <property type="match status" value="1"/>
</dbReference>
<proteinExistence type="predicted"/>
<reference evidence="3" key="2">
    <citation type="submission" date="2020-09" db="EMBL/GenBank/DDBJ databases">
        <authorList>
            <person name="Sun Q."/>
            <person name="Zhou Y."/>
        </authorList>
    </citation>
    <scope>NUCLEOTIDE SEQUENCE</scope>
    <source>
        <strain evidence="3">CGMCC 1.12726</strain>
    </source>
</reference>
<dbReference type="Proteomes" id="UP000632858">
    <property type="component" value="Unassembled WGS sequence"/>
</dbReference>
<dbReference type="GO" id="GO:0016757">
    <property type="term" value="F:glycosyltransferase activity"/>
    <property type="evidence" value="ECO:0007669"/>
    <property type="project" value="InterPro"/>
</dbReference>
<dbReference type="InterPro" id="IPR050194">
    <property type="entry name" value="Glycosyltransferase_grp1"/>
</dbReference>
<feature type="domain" description="Glycosyl transferase family 1" evidence="1">
    <location>
        <begin position="206"/>
        <end position="339"/>
    </location>
</feature>
<dbReference type="AlphaFoldDB" id="A0A917CM18"/>
<dbReference type="Pfam" id="PF00534">
    <property type="entry name" value="Glycos_transf_1"/>
    <property type="match status" value="1"/>
</dbReference>
<protein>
    <submittedName>
        <fullName evidence="3">Glycosyl transferase family 1</fullName>
    </submittedName>
</protein>
<evidence type="ECO:0000259" key="2">
    <source>
        <dbReference type="Pfam" id="PF13439"/>
    </source>
</evidence>
<dbReference type="PANTHER" id="PTHR45947:SF3">
    <property type="entry name" value="SULFOQUINOVOSYL TRANSFERASE SQD2"/>
    <property type="match status" value="1"/>
</dbReference>
<feature type="domain" description="Glycosyltransferase subfamily 4-like N-terminal" evidence="2">
    <location>
        <begin position="26"/>
        <end position="202"/>
    </location>
</feature>
<name>A0A917CM18_9GAMM</name>
<keyword evidence="3" id="KW-0808">Transferase</keyword>
<dbReference type="PANTHER" id="PTHR45947">
    <property type="entry name" value="SULFOQUINOVOSYL TRANSFERASE SQD2"/>
    <property type="match status" value="1"/>
</dbReference>
<gene>
    <name evidence="3" type="ORF">GCM10010960_09940</name>
</gene>
<evidence type="ECO:0000259" key="1">
    <source>
        <dbReference type="Pfam" id="PF00534"/>
    </source>
</evidence>
<keyword evidence="4" id="KW-1185">Reference proteome</keyword>
<dbReference type="Gene3D" id="3.40.50.2000">
    <property type="entry name" value="Glycogen Phosphorylase B"/>
    <property type="match status" value="2"/>
</dbReference>
<evidence type="ECO:0000313" key="4">
    <source>
        <dbReference type="Proteomes" id="UP000632858"/>
    </source>
</evidence>
<dbReference type="EMBL" id="BMFO01000002">
    <property type="protein sequence ID" value="GGF90107.1"/>
    <property type="molecule type" value="Genomic_DNA"/>
</dbReference>
<evidence type="ECO:0000313" key="3">
    <source>
        <dbReference type="EMBL" id="GGF90107.1"/>
    </source>
</evidence>
<dbReference type="RefSeq" id="WP_188448424.1">
    <property type="nucleotide sequence ID" value="NZ_BMFO01000002.1"/>
</dbReference>
<dbReference type="Pfam" id="PF13439">
    <property type="entry name" value="Glyco_transf_4"/>
    <property type="match status" value="1"/>
</dbReference>
<sequence>MAEKKRLLVLASTYPRWQDDPEPGFVHELSKRLTDAFEVTVLCPHAAGAKINERMDGVDVRRYRYAPTALETLVNNGGINGNLKKSRWKWLLVPGFLLSQCWHTLRIIRRLKPDVVHAHWIIPQGLVLCMARLFTAKAPFVLTSHGADLFTLKGSLMAGLKANILSRAAFVTVVSEPMRQQALRLGVQEDRVAVMPMGVDFEKFTPSADVARNPNEILFVGRLVEKKGLSYLVRALERVRHEIPDVRLTVIGFGPEEPALRKLSTELGLDAHIDFIGPKPHAELIAHYRRAALFVAPFIEAADGDQEGLGLVTIEAIACGCPVLVGDVQAVNDVPINRVDCRDVDRLSSAVLRCLRIPGNTSDDTLREFIEHRFSWNYSAKRYIGVLGSSCLP</sequence>
<comment type="caution">
    <text evidence="3">The sequence shown here is derived from an EMBL/GenBank/DDBJ whole genome shotgun (WGS) entry which is preliminary data.</text>
</comment>
<dbReference type="InterPro" id="IPR001296">
    <property type="entry name" value="Glyco_trans_1"/>
</dbReference>
<organism evidence="3 4">
    <name type="scientific">Arenimonas maotaiensis</name>
    <dbReference type="NCBI Taxonomy" id="1446479"/>
    <lineage>
        <taxon>Bacteria</taxon>
        <taxon>Pseudomonadati</taxon>
        <taxon>Pseudomonadota</taxon>
        <taxon>Gammaproteobacteria</taxon>
        <taxon>Lysobacterales</taxon>
        <taxon>Lysobacteraceae</taxon>
        <taxon>Arenimonas</taxon>
    </lineage>
</organism>
<accession>A0A917CM18</accession>